<sequence length="170" mass="19513">MKEHHFYSSKMTSFILLVVSAVFVYLYFSIDQDRSSVFMVVIYNLGFVLFSLGLIYSIVLLFRRKPLLTITDHQIIIYHMFAKPVSVGFGDIVSFYVSDTRHRGIKTAEHIFIVLKSADQKRKGGKSSPFNQQSIQVDILNVKTKVLLDLLQTKLRDFNQQNEAVSGKID</sequence>
<dbReference type="Proteomes" id="UP001634154">
    <property type="component" value="Unassembled WGS sequence"/>
</dbReference>
<keyword evidence="1" id="KW-0472">Membrane</keyword>
<keyword evidence="3" id="KW-1185">Reference proteome</keyword>
<dbReference type="InterPro" id="IPR048136">
    <property type="entry name" value="STM3941-like"/>
</dbReference>
<keyword evidence="1" id="KW-1133">Transmembrane helix</keyword>
<dbReference type="EMBL" id="JBJXVJ010000002">
    <property type="protein sequence ID" value="MFN1217424.1"/>
    <property type="molecule type" value="Genomic_DNA"/>
</dbReference>
<reference evidence="2 3" key="1">
    <citation type="submission" date="2024-12" db="EMBL/GenBank/DDBJ databases">
        <title>Draft genome sequence of Chryseobacterium kwangjuense AG447.</title>
        <authorList>
            <person name="Cheptsov V.S."/>
            <person name="Belov A."/>
            <person name="Zavarzina A.G."/>
        </authorList>
    </citation>
    <scope>NUCLEOTIDE SEQUENCE [LARGE SCALE GENOMIC DNA]</scope>
    <source>
        <strain evidence="2 3">AG447</strain>
    </source>
</reference>
<feature type="transmembrane region" description="Helical" evidence="1">
    <location>
        <begin position="36"/>
        <end position="62"/>
    </location>
</feature>
<keyword evidence="1" id="KW-0812">Transmembrane</keyword>
<organism evidence="2 3">
    <name type="scientific">Chryseobacterium kwangjuense</name>
    <dbReference type="NCBI Taxonomy" id="267125"/>
    <lineage>
        <taxon>Bacteria</taxon>
        <taxon>Pseudomonadati</taxon>
        <taxon>Bacteroidota</taxon>
        <taxon>Flavobacteriia</taxon>
        <taxon>Flavobacteriales</taxon>
        <taxon>Weeksellaceae</taxon>
        <taxon>Chryseobacterium group</taxon>
        <taxon>Chryseobacterium</taxon>
    </lineage>
</organism>
<gene>
    <name evidence="2" type="ORF">ACKW6Q_10675</name>
</gene>
<feature type="transmembrane region" description="Helical" evidence="1">
    <location>
        <begin position="12"/>
        <end position="30"/>
    </location>
</feature>
<accession>A0ABW9K5E3</accession>
<name>A0ABW9K5E3_9FLAO</name>
<evidence type="ECO:0000313" key="2">
    <source>
        <dbReference type="EMBL" id="MFN1217424.1"/>
    </source>
</evidence>
<evidence type="ECO:0000256" key="1">
    <source>
        <dbReference type="SAM" id="Phobius"/>
    </source>
</evidence>
<protein>
    <submittedName>
        <fullName evidence="2">STM3941 family protein</fullName>
    </submittedName>
</protein>
<evidence type="ECO:0000313" key="3">
    <source>
        <dbReference type="Proteomes" id="UP001634154"/>
    </source>
</evidence>
<proteinExistence type="predicted"/>
<comment type="caution">
    <text evidence="2">The sequence shown here is derived from an EMBL/GenBank/DDBJ whole genome shotgun (WGS) entry which is preliminary data.</text>
</comment>
<dbReference type="RefSeq" id="WP_409356655.1">
    <property type="nucleotide sequence ID" value="NZ_JBJXVJ010000002.1"/>
</dbReference>
<dbReference type="NCBIfam" id="NF041635">
    <property type="entry name" value="STM3941_fam"/>
    <property type="match status" value="1"/>
</dbReference>